<keyword evidence="7" id="KW-1185">Reference proteome</keyword>
<dbReference type="InterPro" id="IPR036388">
    <property type="entry name" value="WH-like_DNA-bd_sf"/>
</dbReference>
<evidence type="ECO:0000259" key="4">
    <source>
        <dbReference type="PROSITE" id="PS50949"/>
    </source>
</evidence>
<evidence type="ECO:0000313" key="7">
    <source>
        <dbReference type="Proteomes" id="UP000185479"/>
    </source>
</evidence>
<name>A0A1L7CPY9_CORFL</name>
<keyword evidence="2" id="KW-0238">DNA-binding</keyword>
<dbReference type="GO" id="GO:0003677">
    <property type="term" value="F:DNA binding"/>
    <property type="evidence" value="ECO:0007669"/>
    <property type="project" value="UniProtKB-KW"/>
</dbReference>
<dbReference type="RefSeq" id="WP_084559236.1">
    <property type="nucleotide sequence ID" value="NZ_BJNB01000011.1"/>
</dbReference>
<dbReference type="STRING" id="28028.CFLV_12655"/>
<dbReference type="CDD" id="cd07377">
    <property type="entry name" value="WHTH_GntR"/>
    <property type="match status" value="1"/>
</dbReference>
<evidence type="ECO:0000313" key="5">
    <source>
        <dbReference type="EMBL" id="APT87914.1"/>
    </source>
</evidence>
<dbReference type="EMBL" id="CP009246">
    <property type="protein sequence ID" value="APT87914.1"/>
    <property type="molecule type" value="Genomic_DNA"/>
</dbReference>
<keyword evidence="3" id="KW-0804">Transcription</keyword>
<dbReference type="Proteomes" id="UP000185479">
    <property type="component" value="Chromosome"/>
</dbReference>
<dbReference type="AlphaFoldDB" id="A0A1L7CPY9"/>
<dbReference type="KEGG" id="cfc:CFLV_12655"/>
<sequence>MGINSADSRPIYAQIAEDLKEMILSGELQEGERAPSTKELSEFHGVNPTTSARAMTLLSEEGLVDKKRGLGMFVSANARRRIREERTRQFARDFVLPLKREAALLGLSDEDIAKFMSKEEL</sequence>
<accession>A0A1L7CPY9</accession>
<reference evidence="6 8" key="2">
    <citation type="submission" date="2019-06" db="EMBL/GenBank/DDBJ databases">
        <title>Whole genome shotgun sequence of Corynebacterium flavescens NBRC 14136.</title>
        <authorList>
            <person name="Hosoyama A."/>
            <person name="Uohara A."/>
            <person name="Ohji S."/>
            <person name="Ichikawa N."/>
        </authorList>
    </citation>
    <scope>NUCLEOTIDE SEQUENCE [LARGE SCALE GENOMIC DNA]</scope>
    <source>
        <strain evidence="6 8">NBRC 14136</strain>
    </source>
</reference>
<protein>
    <submittedName>
        <fullName evidence="5">GntR family transcriptional regulator</fullName>
    </submittedName>
</protein>
<keyword evidence="1" id="KW-0805">Transcription regulation</keyword>
<dbReference type="PROSITE" id="PS50949">
    <property type="entry name" value="HTH_GNTR"/>
    <property type="match status" value="1"/>
</dbReference>
<gene>
    <name evidence="6" type="ORF">CFL01nite_09930</name>
    <name evidence="5" type="ORF">CFLV_12655</name>
</gene>
<dbReference type="PANTHER" id="PTHR38445">
    <property type="entry name" value="HTH-TYPE TRANSCRIPTIONAL REPRESSOR YTRA"/>
    <property type="match status" value="1"/>
</dbReference>
<dbReference type="EMBL" id="BJNB01000011">
    <property type="protein sequence ID" value="GEB97498.1"/>
    <property type="molecule type" value="Genomic_DNA"/>
</dbReference>
<proteinExistence type="predicted"/>
<reference evidence="5 7" key="1">
    <citation type="submission" date="2014-08" db="EMBL/GenBank/DDBJ databases">
        <title>Complete genome sequence of Corynebacterium flavescens OJ8(T)(=DSM 20296(T)), isolated from cheese.</title>
        <authorList>
            <person name="Ruckert C."/>
            <person name="Albersmeier A."/>
            <person name="Winkler A."/>
            <person name="Kalinowski J."/>
        </authorList>
    </citation>
    <scope>NUCLEOTIDE SEQUENCE [LARGE SCALE GENOMIC DNA]</scope>
    <source>
        <strain evidence="5 7">OJ8</strain>
    </source>
</reference>
<dbReference type="SMART" id="SM00345">
    <property type="entry name" value="HTH_GNTR"/>
    <property type="match status" value="1"/>
</dbReference>
<feature type="domain" description="HTH gntR-type" evidence="4">
    <location>
        <begin position="9"/>
        <end position="77"/>
    </location>
</feature>
<evidence type="ECO:0000256" key="1">
    <source>
        <dbReference type="ARBA" id="ARBA00023015"/>
    </source>
</evidence>
<organism evidence="5 7">
    <name type="scientific">Corynebacterium flavescens</name>
    <dbReference type="NCBI Taxonomy" id="28028"/>
    <lineage>
        <taxon>Bacteria</taxon>
        <taxon>Bacillati</taxon>
        <taxon>Actinomycetota</taxon>
        <taxon>Actinomycetes</taxon>
        <taxon>Mycobacteriales</taxon>
        <taxon>Corynebacteriaceae</taxon>
        <taxon>Corynebacterium</taxon>
    </lineage>
</organism>
<dbReference type="OrthoDB" id="162505at2"/>
<dbReference type="Pfam" id="PF00392">
    <property type="entry name" value="GntR"/>
    <property type="match status" value="1"/>
</dbReference>
<dbReference type="Gene3D" id="1.10.10.10">
    <property type="entry name" value="Winged helix-like DNA-binding domain superfamily/Winged helix DNA-binding domain"/>
    <property type="match status" value="1"/>
</dbReference>
<dbReference type="PANTHER" id="PTHR38445:SF10">
    <property type="entry name" value="GNTR-FAMILY TRANSCRIPTIONAL REGULATOR"/>
    <property type="match status" value="1"/>
</dbReference>
<dbReference type="SUPFAM" id="SSF46785">
    <property type="entry name" value="Winged helix' DNA-binding domain"/>
    <property type="match status" value="1"/>
</dbReference>
<evidence type="ECO:0000313" key="8">
    <source>
        <dbReference type="Proteomes" id="UP000315353"/>
    </source>
</evidence>
<dbReference type="Proteomes" id="UP000315353">
    <property type="component" value="Unassembled WGS sequence"/>
</dbReference>
<dbReference type="GeneID" id="82881511"/>
<dbReference type="GO" id="GO:0003700">
    <property type="term" value="F:DNA-binding transcription factor activity"/>
    <property type="evidence" value="ECO:0007669"/>
    <property type="project" value="InterPro"/>
</dbReference>
<dbReference type="InterPro" id="IPR000524">
    <property type="entry name" value="Tscrpt_reg_HTH_GntR"/>
</dbReference>
<evidence type="ECO:0000313" key="6">
    <source>
        <dbReference type="EMBL" id="GEB97498.1"/>
    </source>
</evidence>
<evidence type="ECO:0000256" key="3">
    <source>
        <dbReference type="ARBA" id="ARBA00023163"/>
    </source>
</evidence>
<dbReference type="InterPro" id="IPR036390">
    <property type="entry name" value="WH_DNA-bd_sf"/>
</dbReference>
<evidence type="ECO:0000256" key="2">
    <source>
        <dbReference type="ARBA" id="ARBA00023125"/>
    </source>
</evidence>